<dbReference type="EMBL" id="JAWJWE010000038">
    <property type="protein sequence ID" value="KAK6623305.1"/>
    <property type="molecule type" value="Genomic_DNA"/>
</dbReference>
<gene>
    <name evidence="1" type="ORF">RUM43_009157</name>
</gene>
<dbReference type="AlphaFoldDB" id="A0AAN8NP05"/>
<dbReference type="Proteomes" id="UP001372834">
    <property type="component" value="Unassembled WGS sequence"/>
</dbReference>
<protein>
    <submittedName>
        <fullName evidence="1">Uncharacterized protein</fullName>
    </submittedName>
</protein>
<accession>A0AAN8NP05</accession>
<dbReference type="Gene3D" id="3.30.200.20">
    <property type="entry name" value="Phosphorylase Kinase, domain 1"/>
    <property type="match status" value="1"/>
</dbReference>
<comment type="caution">
    <text evidence="1">The sequence shown here is derived from an EMBL/GenBank/DDBJ whole genome shotgun (WGS) entry which is preliminary data.</text>
</comment>
<proteinExistence type="predicted"/>
<evidence type="ECO:0000313" key="1">
    <source>
        <dbReference type="EMBL" id="KAK6623305.1"/>
    </source>
</evidence>
<sequence>MFFFVVNFVRSFPVSQGLELFPTRDLRPPSPLSLSKGLLGNYVPNPQYMADSAMPVPILPRDTLIFVQEIGEGCFGKVFKGKRNKMVEDLSCQ</sequence>
<name>A0AAN8NP05_POLSC</name>
<reference evidence="1 2" key="1">
    <citation type="submission" date="2023-10" db="EMBL/GenBank/DDBJ databases">
        <title>Genomes of two closely related lineages of the louse Polyplax serrata with different host specificities.</title>
        <authorList>
            <person name="Martinu J."/>
            <person name="Tarabai H."/>
            <person name="Stefka J."/>
            <person name="Hypsa V."/>
        </authorList>
    </citation>
    <scope>NUCLEOTIDE SEQUENCE [LARGE SCALE GENOMIC DNA]</scope>
    <source>
        <strain evidence="1">HR10_N</strain>
    </source>
</reference>
<organism evidence="1 2">
    <name type="scientific">Polyplax serrata</name>
    <name type="common">Common mouse louse</name>
    <dbReference type="NCBI Taxonomy" id="468196"/>
    <lineage>
        <taxon>Eukaryota</taxon>
        <taxon>Metazoa</taxon>
        <taxon>Ecdysozoa</taxon>
        <taxon>Arthropoda</taxon>
        <taxon>Hexapoda</taxon>
        <taxon>Insecta</taxon>
        <taxon>Pterygota</taxon>
        <taxon>Neoptera</taxon>
        <taxon>Paraneoptera</taxon>
        <taxon>Psocodea</taxon>
        <taxon>Troctomorpha</taxon>
        <taxon>Phthiraptera</taxon>
        <taxon>Anoplura</taxon>
        <taxon>Polyplacidae</taxon>
        <taxon>Polyplax</taxon>
    </lineage>
</organism>
<evidence type="ECO:0000313" key="2">
    <source>
        <dbReference type="Proteomes" id="UP001372834"/>
    </source>
</evidence>